<proteinExistence type="predicted"/>
<dbReference type="SUPFAM" id="SSF53649">
    <property type="entry name" value="Alkaline phosphatase-like"/>
    <property type="match status" value="1"/>
</dbReference>
<accession>A0A8J3GNQ1</accession>
<dbReference type="PANTHER" id="PTHR10151">
    <property type="entry name" value="ECTONUCLEOTIDE PYROPHOSPHATASE/PHOSPHODIESTERASE"/>
    <property type="match status" value="1"/>
</dbReference>
<dbReference type="EMBL" id="BNAI01000001">
    <property type="protein sequence ID" value="GHF08376.1"/>
    <property type="molecule type" value="Genomic_DNA"/>
</dbReference>
<dbReference type="Gene3D" id="3.40.720.10">
    <property type="entry name" value="Alkaline Phosphatase, subunit A"/>
    <property type="match status" value="1"/>
</dbReference>
<name>A0A8J3GNQ1_9MICO</name>
<evidence type="ECO:0000313" key="2">
    <source>
        <dbReference type="Proteomes" id="UP000617531"/>
    </source>
</evidence>
<dbReference type="RefSeq" id="WP_191281914.1">
    <property type="nucleotide sequence ID" value="NZ_BNAI01000001.1"/>
</dbReference>
<sequence length="369" mass="38633">MLPAAKSHRFSLTDVLSNCLSAVRGERGSLGLPTVRHAVVLLVDGLGSVALDAHRGYARRLLAAPRADVIQTVFPSTTASALASLTTGVLPGAHGLIGYLGFDSSGDRVINQLTGWGGDLDPGSWQRVPTLFERAVSDGIPAFAVGPGRYRTSGFTAAVLRGADYRSGESIAARLTEARRIHSSHERSLTYVYAPELDVAAHASGVASDAWSAALEDVDAAVGAFAAALGPTAGLLVTGDHGGLDIPGDDQVIVAPELLEDVRHVSGEPRCLALHLEPGADAGAVLARWQAAEGGRSWVATRDEVIAAGFYGAVDPDVVPRIGDILVAARKRIAYYLDENDRGRTMIGQHGSLTPEETHIPLLRFGAFG</sequence>
<gene>
    <name evidence="1" type="ORF">GCM10011600_06510</name>
</gene>
<dbReference type="PANTHER" id="PTHR10151:SF120">
    <property type="entry name" value="BIS(5'-ADENOSYL)-TRIPHOSPHATASE"/>
    <property type="match status" value="1"/>
</dbReference>
<reference evidence="1" key="1">
    <citation type="journal article" date="2014" name="Int. J. Syst. Evol. Microbiol.">
        <title>Complete genome sequence of Corynebacterium casei LMG S-19264T (=DSM 44701T), isolated from a smear-ripened cheese.</title>
        <authorList>
            <consortium name="US DOE Joint Genome Institute (JGI-PGF)"/>
            <person name="Walter F."/>
            <person name="Albersmeier A."/>
            <person name="Kalinowski J."/>
            <person name="Ruckert C."/>
        </authorList>
    </citation>
    <scope>NUCLEOTIDE SEQUENCE</scope>
    <source>
        <strain evidence="1">CGMCC 1.16548</strain>
    </source>
</reference>
<comment type="caution">
    <text evidence="1">The sequence shown here is derived from an EMBL/GenBank/DDBJ whole genome shotgun (WGS) entry which is preliminary data.</text>
</comment>
<evidence type="ECO:0000313" key="1">
    <source>
        <dbReference type="EMBL" id="GHF08376.1"/>
    </source>
</evidence>
<dbReference type="AlphaFoldDB" id="A0A8J3GNQ1"/>
<dbReference type="Proteomes" id="UP000617531">
    <property type="component" value="Unassembled WGS sequence"/>
</dbReference>
<keyword evidence="2" id="KW-1185">Reference proteome</keyword>
<protein>
    <submittedName>
        <fullName evidence="1">Phosphodiesterase</fullName>
    </submittedName>
</protein>
<organism evidence="1 2">
    <name type="scientific">Pseudolysinimonas yzui</name>
    <dbReference type="NCBI Taxonomy" id="2708254"/>
    <lineage>
        <taxon>Bacteria</taxon>
        <taxon>Bacillati</taxon>
        <taxon>Actinomycetota</taxon>
        <taxon>Actinomycetes</taxon>
        <taxon>Micrococcales</taxon>
        <taxon>Microbacteriaceae</taxon>
        <taxon>Pseudolysinimonas</taxon>
    </lineage>
</organism>
<dbReference type="Pfam" id="PF01663">
    <property type="entry name" value="Phosphodiest"/>
    <property type="match status" value="1"/>
</dbReference>
<dbReference type="InterPro" id="IPR002591">
    <property type="entry name" value="Phosphodiest/P_Trfase"/>
</dbReference>
<dbReference type="GO" id="GO:0016787">
    <property type="term" value="F:hydrolase activity"/>
    <property type="evidence" value="ECO:0007669"/>
    <property type="project" value="UniProtKB-ARBA"/>
</dbReference>
<dbReference type="InterPro" id="IPR017850">
    <property type="entry name" value="Alkaline_phosphatase_core_sf"/>
</dbReference>
<reference evidence="1" key="2">
    <citation type="submission" date="2020-09" db="EMBL/GenBank/DDBJ databases">
        <authorList>
            <person name="Sun Q."/>
            <person name="Zhou Y."/>
        </authorList>
    </citation>
    <scope>NUCLEOTIDE SEQUENCE</scope>
    <source>
        <strain evidence="1">CGMCC 1.16548</strain>
    </source>
</reference>